<protein>
    <submittedName>
        <fullName evidence="2">Uncharacterized protein</fullName>
    </submittedName>
</protein>
<dbReference type="Proteomes" id="UP000563426">
    <property type="component" value="Unassembled WGS sequence"/>
</dbReference>
<reference evidence="2 3" key="1">
    <citation type="submission" date="2020-05" db="EMBL/GenBank/DDBJ databases">
        <authorList>
            <person name="Whitworth D."/>
        </authorList>
    </citation>
    <scope>NUCLEOTIDE SEQUENCE [LARGE SCALE GENOMIC DNA]</scope>
    <source>
        <strain evidence="2 3">AB043B</strain>
    </source>
</reference>
<dbReference type="EMBL" id="JABFJV010000352">
    <property type="protein sequence ID" value="NOK38709.1"/>
    <property type="molecule type" value="Genomic_DNA"/>
</dbReference>
<name>A0A3A8HKQ4_9BACT</name>
<dbReference type="OrthoDB" id="5519391at2"/>
<evidence type="ECO:0000313" key="3">
    <source>
        <dbReference type="Proteomes" id="UP000563426"/>
    </source>
</evidence>
<sequence length="92" mass="9728">MRIPLSLVAVFVGVAVSVSGCGGTYEPEQAPVSEPGSVDEQLPEGNVTQQAICSRLWTCNYVRWYGTEANCVAACGTSCTLDYRCTGTCVCP</sequence>
<organism evidence="2 3">
    <name type="scientific">Corallococcus exercitus</name>
    <dbReference type="NCBI Taxonomy" id="2316736"/>
    <lineage>
        <taxon>Bacteria</taxon>
        <taxon>Pseudomonadati</taxon>
        <taxon>Myxococcota</taxon>
        <taxon>Myxococcia</taxon>
        <taxon>Myxococcales</taxon>
        <taxon>Cystobacterineae</taxon>
        <taxon>Myxococcaceae</taxon>
        <taxon>Corallococcus</taxon>
    </lineage>
</organism>
<feature type="signal peptide" evidence="1">
    <location>
        <begin position="1"/>
        <end position="20"/>
    </location>
</feature>
<evidence type="ECO:0000313" key="2">
    <source>
        <dbReference type="EMBL" id="NOK38709.1"/>
    </source>
</evidence>
<dbReference type="AlphaFoldDB" id="A0A3A8HKQ4"/>
<keyword evidence="3" id="KW-1185">Reference proteome</keyword>
<keyword evidence="1" id="KW-0732">Signal</keyword>
<evidence type="ECO:0000256" key="1">
    <source>
        <dbReference type="SAM" id="SignalP"/>
    </source>
</evidence>
<comment type="caution">
    <text evidence="2">The sequence shown here is derived from an EMBL/GenBank/DDBJ whole genome shotgun (WGS) entry which is preliminary data.</text>
</comment>
<dbReference type="RefSeq" id="WP_120528784.1">
    <property type="nucleotide sequence ID" value="NZ_CP102577.1"/>
</dbReference>
<accession>A0A3A8HKQ4</accession>
<gene>
    <name evidence="2" type="ORF">HMI49_36510</name>
</gene>
<dbReference type="PROSITE" id="PS51257">
    <property type="entry name" value="PROKAR_LIPOPROTEIN"/>
    <property type="match status" value="1"/>
</dbReference>
<feature type="chain" id="PRO_5044075931" evidence="1">
    <location>
        <begin position="21"/>
        <end position="92"/>
    </location>
</feature>
<proteinExistence type="predicted"/>